<proteinExistence type="predicted"/>
<accession>A0A7S5W9D4</accession>
<protein>
    <submittedName>
        <fullName evidence="1">Uncharacterized protein</fullName>
    </submittedName>
</protein>
<evidence type="ECO:0000313" key="2">
    <source>
        <dbReference type="Proteomes" id="UP000595519"/>
    </source>
</evidence>
<organism evidence="1 2">
    <name type="scientific">Pseudomonas phage vB_Pae_AM.P2</name>
    <dbReference type="NCBI Taxonomy" id="2731695"/>
    <lineage>
        <taxon>Viruses</taxon>
        <taxon>Duplodnaviria</taxon>
        <taxon>Heunggongvirae</taxon>
        <taxon>Uroviricota</taxon>
        <taxon>Caudoviricetes</taxon>
        <taxon>Schitoviridae</taxon>
        <taxon>Migulavirinae</taxon>
        <taxon>Luzseptimavirus</taxon>
        <taxon>Luzseptimavirus KPP21</taxon>
    </lineage>
</organism>
<evidence type="ECO:0000313" key="1">
    <source>
        <dbReference type="EMBL" id="QKE56037.1"/>
    </source>
</evidence>
<dbReference type="Proteomes" id="UP000595519">
    <property type="component" value="Segment"/>
</dbReference>
<name>A0A7S5W9D4_9CAUD</name>
<reference evidence="1 2" key="1">
    <citation type="journal article" date="2021" name="MSphere">
        <title>A Novel N4-Like Bacteriophage Isolated from a Wastewater Source in South India with Activity against Several Multidrug-Resistant Clinical Pseudomonas aeruginosa Isolates.</title>
        <authorList>
            <person name="Menon N.D."/>
            <person name="Kumar M.S."/>
            <person name="Satheesh Babu T.G."/>
            <person name="Bose S."/>
            <person name="Vijayakumar G."/>
            <person name="Baswe M."/>
            <person name="Chatterjee M."/>
            <person name="D'Silva J.R."/>
            <person name="Shetty K."/>
            <person name="Haripriyan J."/>
            <person name="Kumar A."/>
            <person name="Nair S."/>
            <person name="Somanath P."/>
            <person name="Nair B.G."/>
            <person name="Nizet V."/>
            <person name="Kumar G.B."/>
        </authorList>
    </citation>
    <scope>NUCLEOTIDE SEQUENCE [LARGE SCALE GENOMIC DNA]</scope>
</reference>
<sequence length="138" mass="15465">MDSNKIADIYDALIQLHYRISNLEDGKTTLMAYRQRSQAAVEKVYSTPQVNAAQAASLSPEEMAEIRDGFQAVVAERDKLLKDNRALRKECEALLTFKEVVTATLRISPETHPNHVSQILTSMKNASDTLNKVRAAFK</sequence>
<gene>
    <name evidence="1" type="ORF">AMP2_gp089</name>
</gene>
<dbReference type="EMBL" id="MT416090">
    <property type="protein sequence ID" value="QKE56037.1"/>
    <property type="molecule type" value="Genomic_DNA"/>
</dbReference>